<dbReference type="InterPro" id="IPR036249">
    <property type="entry name" value="Thioredoxin-like_sf"/>
</dbReference>
<gene>
    <name evidence="4" type="ORF">ABDJ40_00325</name>
</gene>
<keyword evidence="5" id="KW-1185">Reference proteome</keyword>
<dbReference type="PANTHER" id="PTHR44051:SF8">
    <property type="entry name" value="GLUTATHIONE S-TRANSFERASE GSTA"/>
    <property type="match status" value="1"/>
</dbReference>
<protein>
    <submittedName>
        <fullName evidence="4">Glutathione S-transferase N-terminal domain-containing protein</fullName>
    </submittedName>
</protein>
<reference evidence="4 5" key="1">
    <citation type="submission" date="2024-05" db="EMBL/GenBank/DDBJ databases">
        <title>Roseateles sp. 2.12 16S ribosomal RNA gene Genome sequencing and assembly.</title>
        <authorList>
            <person name="Woo H."/>
        </authorList>
    </citation>
    <scope>NUCLEOTIDE SEQUENCE [LARGE SCALE GENOMIC DNA]</scope>
    <source>
        <strain evidence="4 5">2.12</strain>
    </source>
</reference>
<name>A0ABV0G829_9BURK</name>
<evidence type="ECO:0000259" key="3">
    <source>
        <dbReference type="PROSITE" id="PS50405"/>
    </source>
</evidence>
<dbReference type="Pfam" id="PF00043">
    <property type="entry name" value="GST_C"/>
    <property type="match status" value="1"/>
</dbReference>
<dbReference type="Gene3D" id="1.20.1050.10">
    <property type="match status" value="1"/>
</dbReference>
<feature type="domain" description="GST C-terminal" evidence="3">
    <location>
        <begin position="86"/>
        <end position="214"/>
    </location>
</feature>
<dbReference type="PANTHER" id="PTHR44051">
    <property type="entry name" value="GLUTATHIONE S-TRANSFERASE-RELATED"/>
    <property type="match status" value="1"/>
</dbReference>
<evidence type="ECO:0000313" key="4">
    <source>
        <dbReference type="EMBL" id="MEO3711205.1"/>
    </source>
</evidence>
<dbReference type="PROSITE" id="PS50405">
    <property type="entry name" value="GST_CTER"/>
    <property type="match status" value="1"/>
</dbReference>
<evidence type="ECO:0000256" key="1">
    <source>
        <dbReference type="RuleBase" id="RU003494"/>
    </source>
</evidence>
<dbReference type="EMBL" id="JBDPZC010000001">
    <property type="protein sequence ID" value="MEO3711205.1"/>
    <property type="molecule type" value="Genomic_DNA"/>
</dbReference>
<dbReference type="SFLD" id="SFLDS00019">
    <property type="entry name" value="Glutathione_Transferase_(cytos"/>
    <property type="match status" value="1"/>
</dbReference>
<dbReference type="SFLD" id="SFLDG00358">
    <property type="entry name" value="Main_(cytGST)"/>
    <property type="match status" value="1"/>
</dbReference>
<accession>A0ABV0G829</accession>
<dbReference type="InterPro" id="IPR036282">
    <property type="entry name" value="Glutathione-S-Trfase_C_sf"/>
</dbReference>
<dbReference type="CDD" id="cd03057">
    <property type="entry name" value="GST_N_Beta"/>
    <property type="match status" value="1"/>
</dbReference>
<sequence length="215" mass="23911">MLRLYFAPGNASLAPHLLLRELGQPFELVPVDRDKGAHRSPDYLRLNPNGLIPVLEDGDLVLYETGAILLHLADRHPASGLLPPLGSAARAQAYKWLCWLSTGLQPTMGRWFYPERHLPAQFPEAIAEIKTLAEARAGELLDILDAEFARHGGPWLLGEQFSAIDPLAFMMCRWTRGLQRPARSLPHLGPYVQRMLARPAVQGLWAAEGLQAPYV</sequence>
<dbReference type="RefSeq" id="WP_347604547.1">
    <property type="nucleotide sequence ID" value="NZ_JBDPZC010000001.1"/>
</dbReference>
<dbReference type="Gene3D" id="3.40.30.10">
    <property type="entry name" value="Glutaredoxin"/>
    <property type="match status" value="1"/>
</dbReference>
<evidence type="ECO:0000313" key="5">
    <source>
        <dbReference type="Proteomes" id="UP001462640"/>
    </source>
</evidence>
<proteinExistence type="inferred from homology"/>
<dbReference type="SUPFAM" id="SSF52833">
    <property type="entry name" value="Thioredoxin-like"/>
    <property type="match status" value="1"/>
</dbReference>
<dbReference type="InterPro" id="IPR040079">
    <property type="entry name" value="Glutathione_S-Trfase"/>
</dbReference>
<dbReference type="InterPro" id="IPR004045">
    <property type="entry name" value="Glutathione_S-Trfase_N"/>
</dbReference>
<dbReference type="CDD" id="cd03188">
    <property type="entry name" value="GST_C_Beta"/>
    <property type="match status" value="1"/>
</dbReference>
<dbReference type="SUPFAM" id="SSF47616">
    <property type="entry name" value="GST C-terminal domain-like"/>
    <property type="match status" value="1"/>
</dbReference>
<comment type="similarity">
    <text evidence="1">Belongs to the GST superfamily.</text>
</comment>
<dbReference type="InterPro" id="IPR010987">
    <property type="entry name" value="Glutathione-S-Trfase_C-like"/>
</dbReference>
<dbReference type="InterPro" id="IPR004046">
    <property type="entry name" value="GST_C"/>
</dbReference>
<dbReference type="Proteomes" id="UP001462640">
    <property type="component" value="Unassembled WGS sequence"/>
</dbReference>
<organism evidence="4 5">
    <name type="scientific">Roseateles flavus</name>
    <dbReference type="NCBI Taxonomy" id="3149041"/>
    <lineage>
        <taxon>Bacteria</taxon>
        <taxon>Pseudomonadati</taxon>
        <taxon>Pseudomonadota</taxon>
        <taxon>Betaproteobacteria</taxon>
        <taxon>Burkholderiales</taxon>
        <taxon>Sphaerotilaceae</taxon>
        <taxon>Roseateles</taxon>
    </lineage>
</organism>
<comment type="caution">
    <text evidence="4">The sequence shown here is derived from an EMBL/GenBank/DDBJ whole genome shotgun (WGS) entry which is preliminary data.</text>
</comment>
<dbReference type="Pfam" id="PF02798">
    <property type="entry name" value="GST_N"/>
    <property type="match status" value="1"/>
</dbReference>
<dbReference type="PROSITE" id="PS50404">
    <property type="entry name" value="GST_NTER"/>
    <property type="match status" value="1"/>
</dbReference>
<evidence type="ECO:0000259" key="2">
    <source>
        <dbReference type="PROSITE" id="PS50404"/>
    </source>
</evidence>
<feature type="domain" description="GST N-terminal" evidence="2">
    <location>
        <begin position="1"/>
        <end position="80"/>
    </location>
</feature>
<dbReference type="SFLD" id="SFLDG01150">
    <property type="entry name" value="Main.1:_Beta-like"/>
    <property type="match status" value="1"/>
</dbReference>